<feature type="domain" description="HAMP" evidence="1">
    <location>
        <begin position="13"/>
        <end position="65"/>
    </location>
</feature>
<dbReference type="Gene3D" id="1.10.8.500">
    <property type="entry name" value="HAMP domain in histidine kinase"/>
    <property type="match status" value="1"/>
</dbReference>
<dbReference type="AlphaFoldDB" id="A0A0P0RL23"/>
<dbReference type="KEGG" id="bcai:K788_0005015"/>
<evidence type="ECO:0000259" key="1">
    <source>
        <dbReference type="PROSITE" id="PS50885"/>
    </source>
</evidence>
<dbReference type="EMBL" id="CP012748">
    <property type="protein sequence ID" value="ALL69505.1"/>
    <property type="molecule type" value="Genomic_DNA"/>
</dbReference>
<dbReference type="GO" id="GO:0016020">
    <property type="term" value="C:membrane"/>
    <property type="evidence" value="ECO:0007669"/>
    <property type="project" value="InterPro"/>
</dbReference>
<gene>
    <name evidence="2" type="ORF">K788_0005015</name>
</gene>
<dbReference type="InterPro" id="IPR003660">
    <property type="entry name" value="HAMP_dom"/>
</dbReference>
<dbReference type="PROSITE" id="PS50885">
    <property type="entry name" value="HAMP"/>
    <property type="match status" value="1"/>
</dbReference>
<evidence type="ECO:0000313" key="2">
    <source>
        <dbReference type="EMBL" id="ALL69505.1"/>
    </source>
</evidence>
<organism evidence="2 3">
    <name type="scientific">Paraburkholderia caribensis MBA4</name>
    <dbReference type="NCBI Taxonomy" id="1323664"/>
    <lineage>
        <taxon>Bacteria</taxon>
        <taxon>Pseudomonadati</taxon>
        <taxon>Pseudomonadota</taxon>
        <taxon>Betaproteobacteria</taxon>
        <taxon>Burkholderiales</taxon>
        <taxon>Burkholderiaceae</taxon>
        <taxon>Paraburkholderia</taxon>
    </lineage>
</organism>
<dbReference type="Pfam" id="PF00672">
    <property type="entry name" value="HAMP"/>
    <property type="match status" value="1"/>
</dbReference>
<evidence type="ECO:0000313" key="3">
    <source>
        <dbReference type="Proteomes" id="UP000019146"/>
    </source>
</evidence>
<name>A0A0P0RL23_9BURK</name>
<accession>A0A0P0RL23</accession>
<reference evidence="2 3" key="1">
    <citation type="journal article" date="2014" name="Genome Announc.">
        <title>Draft Genome Sequence of the Haloacid-Degrading Burkholderia caribensis Strain MBA4.</title>
        <authorList>
            <person name="Pan Y."/>
            <person name="Kong K.F."/>
            <person name="Tsang J.S."/>
        </authorList>
    </citation>
    <scope>NUCLEOTIDE SEQUENCE [LARGE SCALE GENOMIC DNA]</scope>
    <source>
        <strain evidence="2 3">MBA4</strain>
        <plasmid evidence="3">Plasmid</plasmid>
    </source>
</reference>
<dbReference type="GO" id="GO:0007165">
    <property type="term" value="P:signal transduction"/>
    <property type="evidence" value="ECO:0007669"/>
    <property type="project" value="InterPro"/>
</dbReference>
<dbReference type="Proteomes" id="UP000019146">
    <property type="component" value="Plasmid unnamed"/>
</dbReference>
<dbReference type="CDD" id="cd06225">
    <property type="entry name" value="HAMP"/>
    <property type="match status" value="1"/>
</dbReference>
<dbReference type="SUPFAM" id="SSF158472">
    <property type="entry name" value="HAMP domain-like"/>
    <property type="match status" value="1"/>
</dbReference>
<protein>
    <submittedName>
        <fullName evidence="2">Methyl-accepting chemotaxis protein I serine chemoreceptor protein</fullName>
    </submittedName>
</protein>
<dbReference type="SMART" id="SM00304">
    <property type="entry name" value="HAMP"/>
    <property type="match status" value="1"/>
</dbReference>
<keyword evidence="2" id="KW-0614">Plasmid</keyword>
<geneLocation type="plasmid" evidence="3"/>
<keyword evidence="2" id="KW-0675">Receptor</keyword>
<sequence length="122" mass="13562">MQPRLCSHFFFTRSITRPIGLAVSVAQAVAKGDLTSDIRVDRGDETGRLLAALNTMIEKVSEVVYSRPLCALLQSQCCPILHFNTYPSRADDVRGRYVATTRAPGEDFRLIRWGIVRQAPPG</sequence>
<proteinExistence type="predicted"/>